<feature type="chain" id="PRO_5037759439" evidence="2">
    <location>
        <begin position="23"/>
        <end position="112"/>
    </location>
</feature>
<dbReference type="Proteomes" id="UP000619295">
    <property type="component" value="Unassembled WGS sequence"/>
</dbReference>
<evidence type="ECO:0000256" key="1">
    <source>
        <dbReference type="SAM" id="MobiDB-lite"/>
    </source>
</evidence>
<evidence type="ECO:0000313" key="3">
    <source>
        <dbReference type="EMBL" id="MBD3845891.1"/>
    </source>
</evidence>
<organism evidence="3 4">
    <name type="scientific">Bosea spartocytisi</name>
    <dbReference type="NCBI Taxonomy" id="2773451"/>
    <lineage>
        <taxon>Bacteria</taxon>
        <taxon>Pseudomonadati</taxon>
        <taxon>Pseudomonadota</taxon>
        <taxon>Alphaproteobacteria</taxon>
        <taxon>Hyphomicrobiales</taxon>
        <taxon>Boseaceae</taxon>
        <taxon>Bosea</taxon>
    </lineage>
</organism>
<dbReference type="RefSeq" id="WP_038358732.1">
    <property type="nucleotide sequence ID" value="NZ_JACXWY010000004.1"/>
</dbReference>
<accession>A0A927HZW0</accession>
<keyword evidence="2" id="KW-0732">Signal</keyword>
<dbReference type="PROSITE" id="PS51257">
    <property type="entry name" value="PROKAR_LIPOPROTEIN"/>
    <property type="match status" value="1"/>
</dbReference>
<name>A0A927HZW0_9HYPH</name>
<reference evidence="3" key="1">
    <citation type="submission" date="2020-09" db="EMBL/GenBank/DDBJ databases">
        <title>Bosea spartocytisi sp. nov. a root nodule endophyte of Spartocytisus supranubius in the high mountain ecosystem fo the Teide National Park (Canary Islands, Spain).</title>
        <authorList>
            <person name="Pulido-Suarez L."/>
            <person name="Peix A."/>
            <person name="Igual J.M."/>
            <person name="Socas-Perez N."/>
            <person name="Velazquez E."/>
            <person name="Flores-Felix J.D."/>
            <person name="Leon-Barrios M."/>
        </authorList>
    </citation>
    <scope>NUCLEOTIDE SEQUENCE</scope>
    <source>
        <strain evidence="3">SSUT16</strain>
    </source>
</reference>
<evidence type="ECO:0000256" key="2">
    <source>
        <dbReference type="SAM" id="SignalP"/>
    </source>
</evidence>
<protein>
    <submittedName>
        <fullName evidence="3">Uncharacterized protein</fullName>
    </submittedName>
</protein>
<evidence type="ECO:0000313" key="4">
    <source>
        <dbReference type="Proteomes" id="UP000619295"/>
    </source>
</evidence>
<keyword evidence="4" id="KW-1185">Reference proteome</keyword>
<comment type="caution">
    <text evidence="3">The sequence shown here is derived from an EMBL/GenBank/DDBJ whole genome shotgun (WGS) entry which is preliminary data.</text>
</comment>
<dbReference type="EMBL" id="JACXWY010000004">
    <property type="protein sequence ID" value="MBD3845891.1"/>
    <property type="molecule type" value="Genomic_DNA"/>
</dbReference>
<proteinExistence type="predicted"/>
<feature type="signal peptide" evidence="2">
    <location>
        <begin position="1"/>
        <end position="22"/>
    </location>
</feature>
<dbReference type="AlphaFoldDB" id="A0A927HZW0"/>
<feature type="region of interest" description="Disordered" evidence="1">
    <location>
        <begin position="21"/>
        <end position="42"/>
    </location>
</feature>
<gene>
    <name evidence="3" type="ORF">IED13_09295</name>
</gene>
<sequence length="112" mass="11310">MRHLPVLAFSAILLSACQTASVATPPAPPPEQAAPGVTPSTFHMPTGSGCAGEIARFQAVLDNDVAIGHTTKSVHDRASADLSRASATCSAGNEGAALGQLHATKTKFGYPG</sequence>